<evidence type="ECO:0000256" key="1">
    <source>
        <dbReference type="ARBA" id="ARBA00004651"/>
    </source>
</evidence>
<dbReference type="Gene3D" id="3.10.580.10">
    <property type="entry name" value="CBS-domain"/>
    <property type="match status" value="1"/>
</dbReference>
<dbReference type="PANTHER" id="PTHR39188:SF3">
    <property type="entry name" value="STAGE IV SPORULATION PROTEIN FB"/>
    <property type="match status" value="1"/>
</dbReference>
<evidence type="ECO:0000256" key="4">
    <source>
        <dbReference type="ARBA" id="ARBA00022670"/>
    </source>
</evidence>
<dbReference type="SUPFAM" id="SSF54631">
    <property type="entry name" value="CBS-domain pair"/>
    <property type="match status" value="1"/>
</dbReference>
<keyword evidence="4 14" id="KW-0645">Protease</keyword>
<feature type="domain" description="CBS" evidence="17">
    <location>
        <begin position="293"/>
        <end position="339"/>
    </location>
</feature>
<dbReference type="Pfam" id="PF00571">
    <property type="entry name" value="CBS"/>
    <property type="match status" value="2"/>
</dbReference>
<evidence type="ECO:0000256" key="11">
    <source>
        <dbReference type="ARBA" id="ARBA00023049"/>
    </source>
</evidence>
<sequence length="418" mass="44530">MGIAPTRPGRRLTDEALGARSPRRRRDGHTATMERMGGGSIQLARLFGIRIGASPSWFVVLFVMVYLLSGYFSDALGGSEGEAFGIAVLAAGLFFVSIVLHELGHARIAQRNGITINGIDLWFFGGVAKLDRDTESPGEEFRISAAGPAVTAVVVVAAAALAITLSSPREVLDAARFSEVAVSPTIALLSWLTTINLFLLLFNLVPAFPLDGGRIARAIAWRLTGDKHRGTRIAGRMGQVFAYLMIGAGAYLAFTSDPFNGVWFIVLGFFLGQGARGAVLSANFSESIEGVTVADVMDPEPATMAGSTPLSPAREELERRGWPWTAVVDADGRYLGILDATADDDQRTDEGETVADAVHRHDRHEFAVGGATPLDALLTSEPMRRLGALMVVDEHGKLIGVVTVEQVHRALAAAAPGR</sequence>
<keyword evidence="8 14" id="KW-0378">Hydrolase</keyword>
<keyword evidence="6 14" id="KW-0479">Metal-binding</keyword>
<dbReference type="InterPro" id="IPR008915">
    <property type="entry name" value="Peptidase_M50"/>
</dbReference>
<keyword evidence="10 14" id="KW-1133">Transmembrane helix</keyword>
<keyword evidence="3 14" id="KW-1003">Cell membrane</keyword>
<dbReference type="AlphaFoldDB" id="A0A6J4TA07"/>
<evidence type="ECO:0000256" key="13">
    <source>
        <dbReference type="ARBA" id="ARBA00023136"/>
    </source>
</evidence>
<accession>A0A6J4TA07</accession>
<feature type="domain" description="Peptidase M50" evidence="18">
    <location>
        <begin position="92"/>
        <end position="243"/>
    </location>
</feature>
<dbReference type="GO" id="GO:0046872">
    <property type="term" value="F:metal ion binding"/>
    <property type="evidence" value="ECO:0007669"/>
    <property type="project" value="UniProtKB-UniRule"/>
</dbReference>
<comment type="subcellular location">
    <subcellularLocation>
        <location evidence="1 14">Cell membrane</location>
        <topology evidence="1 14">Multi-pass membrane protein</topology>
    </subcellularLocation>
</comment>
<reference evidence="19" key="1">
    <citation type="submission" date="2020-02" db="EMBL/GenBank/DDBJ databases">
        <authorList>
            <person name="Meier V. D."/>
        </authorList>
    </citation>
    <scope>NUCLEOTIDE SEQUENCE</scope>
    <source>
        <strain evidence="19">AVDCRST_MAG53</strain>
    </source>
</reference>
<keyword evidence="7" id="KW-0677">Repeat</keyword>
<dbReference type="GO" id="GO:0005886">
    <property type="term" value="C:plasma membrane"/>
    <property type="evidence" value="ECO:0007669"/>
    <property type="project" value="UniProtKB-SubCell"/>
</dbReference>
<evidence type="ECO:0000256" key="14">
    <source>
        <dbReference type="PIRNR" id="PIRNR006404"/>
    </source>
</evidence>
<evidence type="ECO:0000256" key="12">
    <source>
        <dbReference type="ARBA" id="ARBA00023122"/>
    </source>
</evidence>
<evidence type="ECO:0000256" key="15">
    <source>
        <dbReference type="PIRSR" id="PIRSR006404-1"/>
    </source>
</evidence>
<dbReference type="EMBL" id="CADCVR010000096">
    <property type="protein sequence ID" value="CAA9517949.1"/>
    <property type="molecule type" value="Genomic_DNA"/>
</dbReference>
<feature type="transmembrane region" description="Helical" evidence="14">
    <location>
        <begin position="84"/>
        <end position="103"/>
    </location>
</feature>
<feature type="transmembrane region" description="Helical" evidence="14">
    <location>
        <begin position="51"/>
        <end position="72"/>
    </location>
</feature>
<keyword evidence="11 14" id="KW-0482">Metalloprotease</keyword>
<feature type="binding site" evidence="16">
    <location>
        <position position="211"/>
    </location>
    <ligand>
        <name>Zn(2+)</name>
        <dbReference type="ChEBI" id="CHEBI:29105"/>
        <note>catalytic</note>
    </ligand>
</feature>
<feature type="binding site" evidence="16">
    <location>
        <position position="105"/>
    </location>
    <ligand>
        <name>Zn(2+)</name>
        <dbReference type="ChEBI" id="CHEBI:29105"/>
        <note>catalytic</note>
    </ligand>
</feature>
<comment type="cofactor">
    <cofactor evidence="14 16">
        <name>Zn(2+)</name>
        <dbReference type="ChEBI" id="CHEBI:29105"/>
    </cofactor>
    <text evidence="14 16">Binds 1 zinc ion per subunit.</text>
</comment>
<dbReference type="InterPro" id="IPR000644">
    <property type="entry name" value="CBS_dom"/>
</dbReference>
<evidence type="ECO:0000256" key="5">
    <source>
        <dbReference type="ARBA" id="ARBA00022692"/>
    </source>
</evidence>
<keyword evidence="13 14" id="KW-0472">Membrane</keyword>
<evidence type="ECO:0000256" key="8">
    <source>
        <dbReference type="ARBA" id="ARBA00022801"/>
    </source>
</evidence>
<feature type="binding site" evidence="16">
    <location>
        <position position="101"/>
    </location>
    <ligand>
        <name>Zn(2+)</name>
        <dbReference type="ChEBI" id="CHEBI:29105"/>
        <note>catalytic</note>
    </ligand>
</feature>
<evidence type="ECO:0000256" key="10">
    <source>
        <dbReference type="ARBA" id="ARBA00022989"/>
    </source>
</evidence>
<feature type="active site" evidence="15">
    <location>
        <position position="102"/>
    </location>
</feature>
<gene>
    <name evidence="19" type="ORF">AVDCRST_MAG53-3317</name>
</gene>
<dbReference type="PANTHER" id="PTHR39188">
    <property type="entry name" value="MEMBRANE-ASSOCIATED ZINC METALLOPROTEASE M50B"/>
    <property type="match status" value="1"/>
</dbReference>
<feature type="domain" description="CBS" evidence="17">
    <location>
        <begin position="383"/>
        <end position="412"/>
    </location>
</feature>
<dbReference type="CDD" id="cd02205">
    <property type="entry name" value="CBS_pair_SF"/>
    <property type="match status" value="1"/>
</dbReference>
<evidence type="ECO:0000256" key="7">
    <source>
        <dbReference type="ARBA" id="ARBA00022737"/>
    </source>
</evidence>
<keyword evidence="5 14" id="KW-0812">Transmembrane</keyword>
<proteinExistence type="inferred from homology"/>
<dbReference type="GO" id="GO:0006508">
    <property type="term" value="P:proteolysis"/>
    <property type="evidence" value="ECO:0007669"/>
    <property type="project" value="UniProtKB-KW"/>
</dbReference>
<evidence type="ECO:0000256" key="2">
    <source>
        <dbReference type="ARBA" id="ARBA00007931"/>
    </source>
</evidence>
<protein>
    <recommendedName>
        <fullName evidence="14">Zinc metalloprotease</fullName>
    </recommendedName>
</protein>
<organism evidence="19">
    <name type="scientific">uncultured Solirubrobacteraceae bacterium</name>
    <dbReference type="NCBI Taxonomy" id="1162706"/>
    <lineage>
        <taxon>Bacteria</taxon>
        <taxon>Bacillati</taxon>
        <taxon>Actinomycetota</taxon>
        <taxon>Thermoleophilia</taxon>
        <taxon>Solirubrobacterales</taxon>
        <taxon>Solirubrobacteraceae</taxon>
        <taxon>environmental samples</taxon>
    </lineage>
</organism>
<evidence type="ECO:0000259" key="17">
    <source>
        <dbReference type="Pfam" id="PF00571"/>
    </source>
</evidence>
<dbReference type="Pfam" id="PF02163">
    <property type="entry name" value="Peptidase_M50"/>
    <property type="match status" value="1"/>
</dbReference>
<dbReference type="InterPro" id="IPR016483">
    <property type="entry name" value="UCP006404_Pept_M50_CBS"/>
</dbReference>
<dbReference type="GO" id="GO:0008237">
    <property type="term" value="F:metallopeptidase activity"/>
    <property type="evidence" value="ECO:0007669"/>
    <property type="project" value="UniProtKB-UniRule"/>
</dbReference>
<evidence type="ECO:0000259" key="18">
    <source>
        <dbReference type="Pfam" id="PF02163"/>
    </source>
</evidence>
<evidence type="ECO:0000256" key="6">
    <source>
        <dbReference type="ARBA" id="ARBA00022723"/>
    </source>
</evidence>
<name>A0A6J4TA07_9ACTN</name>
<evidence type="ECO:0000313" key="19">
    <source>
        <dbReference type="EMBL" id="CAA9517949.1"/>
    </source>
</evidence>
<keyword evidence="12" id="KW-0129">CBS domain</keyword>
<keyword evidence="9 14" id="KW-0862">Zinc</keyword>
<comment type="similarity">
    <text evidence="2 14">Belongs to the peptidase M50B family.</text>
</comment>
<feature type="transmembrane region" description="Helical" evidence="14">
    <location>
        <begin position="145"/>
        <end position="166"/>
    </location>
</feature>
<feature type="transmembrane region" description="Helical" evidence="14">
    <location>
        <begin position="186"/>
        <end position="212"/>
    </location>
</feature>
<evidence type="ECO:0000256" key="9">
    <source>
        <dbReference type="ARBA" id="ARBA00022833"/>
    </source>
</evidence>
<dbReference type="PIRSF" id="PIRSF006404">
    <property type="entry name" value="UCP006404_Pept_M50_CBS"/>
    <property type="match status" value="1"/>
</dbReference>
<feature type="transmembrane region" description="Helical" evidence="14">
    <location>
        <begin position="233"/>
        <end position="254"/>
    </location>
</feature>
<evidence type="ECO:0000256" key="3">
    <source>
        <dbReference type="ARBA" id="ARBA00022475"/>
    </source>
</evidence>
<evidence type="ECO:0000256" key="16">
    <source>
        <dbReference type="PIRSR" id="PIRSR006404-2"/>
    </source>
</evidence>
<dbReference type="InterPro" id="IPR046342">
    <property type="entry name" value="CBS_dom_sf"/>
</dbReference>